<dbReference type="Pfam" id="PF11915">
    <property type="entry name" value="DUF3433"/>
    <property type="match status" value="2"/>
</dbReference>
<feature type="signal peptide" evidence="3">
    <location>
        <begin position="1"/>
        <end position="20"/>
    </location>
</feature>
<dbReference type="Proteomes" id="UP000027920">
    <property type="component" value="Unassembled WGS sequence"/>
</dbReference>
<keyword evidence="2" id="KW-0812">Transmembrane</keyword>
<feature type="transmembrane region" description="Helical" evidence="2">
    <location>
        <begin position="248"/>
        <end position="271"/>
    </location>
</feature>
<evidence type="ECO:0000256" key="2">
    <source>
        <dbReference type="SAM" id="Phobius"/>
    </source>
</evidence>
<proteinExistence type="predicted"/>
<feature type="chain" id="PRO_5001681925" evidence="3">
    <location>
        <begin position="21"/>
        <end position="492"/>
    </location>
</feature>
<gene>
    <name evidence="4" type="ORF">A1O9_03253</name>
</gene>
<feature type="transmembrane region" description="Helical" evidence="2">
    <location>
        <begin position="118"/>
        <end position="136"/>
    </location>
</feature>
<feature type="transmembrane region" description="Helical" evidence="2">
    <location>
        <begin position="350"/>
        <end position="369"/>
    </location>
</feature>
<organism evidence="4 5">
    <name type="scientific">Exophiala aquamarina CBS 119918</name>
    <dbReference type="NCBI Taxonomy" id="1182545"/>
    <lineage>
        <taxon>Eukaryota</taxon>
        <taxon>Fungi</taxon>
        <taxon>Dikarya</taxon>
        <taxon>Ascomycota</taxon>
        <taxon>Pezizomycotina</taxon>
        <taxon>Eurotiomycetes</taxon>
        <taxon>Chaetothyriomycetidae</taxon>
        <taxon>Chaetothyriales</taxon>
        <taxon>Herpotrichiellaceae</taxon>
        <taxon>Exophiala</taxon>
    </lineage>
</organism>
<dbReference type="PANTHER" id="PTHR37544">
    <property type="entry name" value="SPRAY-RELATED"/>
    <property type="match status" value="1"/>
</dbReference>
<keyword evidence="2" id="KW-0472">Membrane</keyword>
<dbReference type="VEuPathDB" id="FungiDB:A1O9_03253"/>
<sequence length="492" mass="54944">MYLPTVVAVLLKLAWSIVFASTKMMEPFYLLSRDGGASAKHSLIADYLTSTLSLDGIRNLFAGHPVVILASSAYICISILPALATQSTTIRAVGVCYYATGQSPCQPRWELNITYARVLQWILSFTVLIILGMMILSARRQSGVFSNPSSIASMAALLGNDEFIAEIRKIPQNASQSSSQSYLDPFTFKLAGYATVAGHRRYGIIKIQDPSHRPKLDTSDQHQCPARSNTSPHEDFASKTHGSIFSHFLIDVIFLLAILGLLSTTVAYYLVHEDNGFNNFFNYHPLRTFVLTLTASIIDGRWKQLEREVRLMTPYRHLFRGYAEPDTTILVTQNATAITSFFSALWHGNFFHALVAGVAALSDVLIIVIGSVPHSSAQFEMDYVVCIYASWVILAVMAVVMLVLFRWRALNEKMTIPTDPNTLLALCQLLCNRDNGLREEMAGLETMESSVRDEITRSNHTRYWAGWMTEPDSSRRWIVEKEKSSKMLTGGL</sequence>
<feature type="compositionally biased region" description="Basic and acidic residues" evidence="1">
    <location>
        <begin position="210"/>
        <end position="220"/>
    </location>
</feature>
<dbReference type="AlphaFoldDB" id="A0A072Q1B4"/>
<dbReference type="EMBL" id="AMGV01000002">
    <property type="protein sequence ID" value="KEF61685.1"/>
    <property type="molecule type" value="Genomic_DNA"/>
</dbReference>
<dbReference type="RefSeq" id="XP_013264275.1">
    <property type="nucleotide sequence ID" value="XM_013408821.1"/>
</dbReference>
<evidence type="ECO:0000256" key="1">
    <source>
        <dbReference type="SAM" id="MobiDB-lite"/>
    </source>
</evidence>
<dbReference type="STRING" id="1182545.A0A072Q1B4"/>
<protein>
    <submittedName>
        <fullName evidence="4">Uncharacterized protein</fullName>
    </submittedName>
</protein>
<evidence type="ECO:0000313" key="4">
    <source>
        <dbReference type="EMBL" id="KEF61685.1"/>
    </source>
</evidence>
<keyword evidence="5" id="KW-1185">Reference proteome</keyword>
<accession>A0A072Q1B4</accession>
<dbReference type="OrthoDB" id="5428901at2759"/>
<keyword evidence="3" id="KW-0732">Signal</keyword>
<evidence type="ECO:0000256" key="3">
    <source>
        <dbReference type="SAM" id="SignalP"/>
    </source>
</evidence>
<feature type="transmembrane region" description="Helical" evidence="2">
    <location>
        <begin position="381"/>
        <end position="405"/>
    </location>
</feature>
<feature type="region of interest" description="Disordered" evidence="1">
    <location>
        <begin position="210"/>
        <end position="235"/>
    </location>
</feature>
<keyword evidence="2" id="KW-1133">Transmembrane helix</keyword>
<dbReference type="GeneID" id="25278191"/>
<evidence type="ECO:0000313" key="5">
    <source>
        <dbReference type="Proteomes" id="UP000027920"/>
    </source>
</evidence>
<dbReference type="InterPro" id="IPR021840">
    <property type="entry name" value="DUF3433"/>
</dbReference>
<comment type="caution">
    <text evidence="4">The sequence shown here is derived from an EMBL/GenBank/DDBJ whole genome shotgun (WGS) entry which is preliminary data.</text>
</comment>
<reference evidence="4 5" key="1">
    <citation type="submission" date="2013-03" db="EMBL/GenBank/DDBJ databases">
        <title>The Genome Sequence of Exophiala aquamarina CBS 119918.</title>
        <authorList>
            <consortium name="The Broad Institute Genomics Platform"/>
            <person name="Cuomo C."/>
            <person name="de Hoog S."/>
            <person name="Gorbushina A."/>
            <person name="Walker B."/>
            <person name="Young S.K."/>
            <person name="Zeng Q."/>
            <person name="Gargeya S."/>
            <person name="Fitzgerald M."/>
            <person name="Haas B."/>
            <person name="Abouelleil A."/>
            <person name="Allen A.W."/>
            <person name="Alvarado L."/>
            <person name="Arachchi H.M."/>
            <person name="Berlin A.M."/>
            <person name="Chapman S.B."/>
            <person name="Gainer-Dewar J."/>
            <person name="Goldberg J."/>
            <person name="Griggs A."/>
            <person name="Gujja S."/>
            <person name="Hansen M."/>
            <person name="Howarth C."/>
            <person name="Imamovic A."/>
            <person name="Ireland A."/>
            <person name="Larimer J."/>
            <person name="McCowan C."/>
            <person name="Murphy C."/>
            <person name="Pearson M."/>
            <person name="Poon T.W."/>
            <person name="Priest M."/>
            <person name="Roberts A."/>
            <person name="Saif S."/>
            <person name="Shea T."/>
            <person name="Sisk P."/>
            <person name="Sykes S."/>
            <person name="Wortman J."/>
            <person name="Nusbaum C."/>
            <person name="Birren B."/>
        </authorList>
    </citation>
    <scope>NUCLEOTIDE SEQUENCE [LARGE SCALE GENOMIC DNA]</scope>
    <source>
        <strain evidence="4 5">CBS 119918</strain>
    </source>
</reference>
<dbReference type="HOGENOM" id="CLU_550977_0_0_1"/>
<dbReference type="PANTHER" id="PTHR37544:SF3">
    <property type="entry name" value="SPRAY"/>
    <property type="match status" value="1"/>
</dbReference>
<name>A0A072Q1B4_9EURO</name>